<organism evidence="3 4">
    <name type="scientific">Zhongshania aliphaticivorans</name>
    <dbReference type="NCBI Taxonomy" id="1470434"/>
    <lineage>
        <taxon>Bacteria</taxon>
        <taxon>Pseudomonadati</taxon>
        <taxon>Pseudomonadota</taxon>
        <taxon>Gammaproteobacteria</taxon>
        <taxon>Cellvibrionales</taxon>
        <taxon>Spongiibacteraceae</taxon>
        <taxon>Zhongshania</taxon>
    </lineage>
</organism>
<sequence length="162" mass="17685">MRYTFKLADEMVEVAPRSLANELVLAIGDRDCKLVFDHDRSGACQLSLDGRNYQSWVARDGDDIFLKIEGRYFKVTAFDPRSLVTAAAEGEGSIRAPMPGVVVEVLVAEGDEVVAGDKLMTIESMKLQSTVKAARDGVVKRISVTAGSEFNKDDVLVEIDGE</sequence>
<dbReference type="KEGG" id="zal:AZF00_01755"/>
<proteinExistence type="predicted"/>
<dbReference type="InterPro" id="IPR011053">
    <property type="entry name" value="Single_hybrid_motif"/>
</dbReference>
<dbReference type="FunFam" id="2.40.50.100:FF:000003">
    <property type="entry name" value="Acetyl-CoA carboxylase biotin carboxyl carrier protein"/>
    <property type="match status" value="1"/>
</dbReference>
<dbReference type="RefSeq" id="WP_008251229.1">
    <property type="nucleotide sequence ID" value="NZ_CP014544.1"/>
</dbReference>
<keyword evidence="1" id="KW-0092">Biotin</keyword>
<evidence type="ECO:0000256" key="1">
    <source>
        <dbReference type="ARBA" id="ARBA00023267"/>
    </source>
</evidence>
<reference evidence="3 4" key="1">
    <citation type="submission" date="2015-12" db="EMBL/GenBank/DDBJ databases">
        <authorList>
            <person name="Shamseldin A."/>
            <person name="Moawad H."/>
            <person name="Abd El-Rahim W.M."/>
            <person name="Sadowsky M.J."/>
        </authorList>
    </citation>
    <scope>NUCLEOTIDE SEQUENCE [LARGE SCALE GENOMIC DNA]</scope>
    <source>
        <strain evidence="3 4">SM2</strain>
    </source>
</reference>
<dbReference type="InterPro" id="IPR000089">
    <property type="entry name" value="Biotin_lipoyl"/>
</dbReference>
<dbReference type="SUPFAM" id="SSF51230">
    <property type="entry name" value="Single hybrid motif"/>
    <property type="match status" value="1"/>
</dbReference>
<dbReference type="PANTHER" id="PTHR45266:SF3">
    <property type="entry name" value="OXALOACETATE DECARBOXYLASE ALPHA CHAIN"/>
    <property type="match status" value="1"/>
</dbReference>
<protein>
    <recommendedName>
        <fullName evidence="2">Lipoyl-binding domain-containing protein</fullName>
    </recommendedName>
</protein>
<dbReference type="Proteomes" id="UP000074119">
    <property type="component" value="Chromosome"/>
</dbReference>
<dbReference type="PANTHER" id="PTHR45266">
    <property type="entry name" value="OXALOACETATE DECARBOXYLASE ALPHA CHAIN"/>
    <property type="match status" value="1"/>
</dbReference>
<dbReference type="InterPro" id="IPR050709">
    <property type="entry name" value="Biotin_Carboxyl_Carrier/Decarb"/>
</dbReference>
<dbReference type="PROSITE" id="PS50968">
    <property type="entry name" value="BIOTINYL_LIPOYL"/>
    <property type="match status" value="1"/>
</dbReference>
<name>A0A127M1K2_9GAMM</name>
<evidence type="ECO:0000313" key="4">
    <source>
        <dbReference type="Proteomes" id="UP000074119"/>
    </source>
</evidence>
<dbReference type="Pfam" id="PF00364">
    <property type="entry name" value="Biotin_lipoyl"/>
    <property type="match status" value="1"/>
</dbReference>
<dbReference type="CDD" id="cd06850">
    <property type="entry name" value="biotinyl_domain"/>
    <property type="match status" value="1"/>
</dbReference>
<evidence type="ECO:0000313" key="3">
    <source>
        <dbReference type="EMBL" id="AMO67106.1"/>
    </source>
</evidence>
<feature type="domain" description="Lipoyl-binding" evidence="2">
    <location>
        <begin position="74"/>
        <end position="160"/>
    </location>
</feature>
<dbReference type="Gene3D" id="2.40.50.100">
    <property type="match status" value="1"/>
</dbReference>
<evidence type="ECO:0000259" key="2">
    <source>
        <dbReference type="PROSITE" id="PS50968"/>
    </source>
</evidence>
<accession>A0A127M1K2</accession>
<dbReference type="AlphaFoldDB" id="A0A127M1K2"/>
<dbReference type="STRING" id="1470434.AZF00_01755"/>
<dbReference type="EMBL" id="CP014544">
    <property type="protein sequence ID" value="AMO67106.1"/>
    <property type="molecule type" value="Genomic_DNA"/>
</dbReference>
<gene>
    <name evidence="3" type="ORF">AZF00_01755</name>
</gene>